<evidence type="ECO:0000259" key="3">
    <source>
        <dbReference type="Pfam" id="PF13505"/>
    </source>
</evidence>
<name>A0ABV7VHH5_9PROT</name>
<dbReference type="Pfam" id="PF13505">
    <property type="entry name" value="OMP_b-brl"/>
    <property type="match status" value="1"/>
</dbReference>
<accession>A0ABV7VHH5</accession>
<evidence type="ECO:0000256" key="2">
    <source>
        <dbReference type="SAM" id="SignalP"/>
    </source>
</evidence>
<proteinExistence type="predicted"/>
<dbReference type="InterPro" id="IPR011250">
    <property type="entry name" value="OMP/PagP_B-barrel"/>
</dbReference>
<feature type="chain" id="PRO_5045258841" evidence="2">
    <location>
        <begin position="27"/>
        <end position="236"/>
    </location>
</feature>
<evidence type="ECO:0000256" key="1">
    <source>
        <dbReference type="ARBA" id="ARBA00022729"/>
    </source>
</evidence>
<protein>
    <submittedName>
        <fullName evidence="4">Outer membrane protein</fullName>
    </submittedName>
</protein>
<evidence type="ECO:0000313" key="5">
    <source>
        <dbReference type="Proteomes" id="UP001595711"/>
    </source>
</evidence>
<dbReference type="InterPro" id="IPR027385">
    <property type="entry name" value="Beta-barrel_OMP"/>
</dbReference>
<feature type="domain" description="Outer membrane protein beta-barrel" evidence="3">
    <location>
        <begin position="15"/>
        <end position="236"/>
    </location>
</feature>
<evidence type="ECO:0000313" key="4">
    <source>
        <dbReference type="EMBL" id="MFC3676236.1"/>
    </source>
</evidence>
<dbReference type="Gene3D" id="2.40.160.20">
    <property type="match status" value="1"/>
</dbReference>
<keyword evidence="1 2" id="KW-0732">Signal</keyword>
<gene>
    <name evidence="4" type="ORF">ACFOOQ_11825</name>
</gene>
<dbReference type="Proteomes" id="UP001595711">
    <property type="component" value="Unassembled WGS sequence"/>
</dbReference>
<feature type="signal peptide" evidence="2">
    <location>
        <begin position="1"/>
        <end position="26"/>
    </location>
</feature>
<dbReference type="RefSeq" id="WP_379726467.1">
    <property type="nucleotide sequence ID" value="NZ_JBHRYJ010000002.1"/>
</dbReference>
<reference evidence="5" key="1">
    <citation type="journal article" date="2019" name="Int. J. Syst. Evol. Microbiol.">
        <title>The Global Catalogue of Microorganisms (GCM) 10K type strain sequencing project: providing services to taxonomists for standard genome sequencing and annotation.</title>
        <authorList>
            <consortium name="The Broad Institute Genomics Platform"/>
            <consortium name="The Broad Institute Genome Sequencing Center for Infectious Disease"/>
            <person name="Wu L."/>
            <person name="Ma J."/>
        </authorList>
    </citation>
    <scope>NUCLEOTIDE SEQUENCE [LARGE SCALE GENOMIC DNA]</scope>
    <source>
        <strain evidence="5">KCTC 42182</strain>
    </source>
</reference>
<dbReference type="EMBL" id="JBHRYJ010000002">
    <property type="protein sequence ID" value="MFC3676236.1"/>
    <property type="molecule type" value="Genomic_DNA"/>
</dbReference>
<organism evidence="4 5">
    <name type="scientific">Ferrovibrio xuzhouensis</name>
    <dbReference type="NCBI Taxonomy" id="1576914"/>
    <lineage>
        <taxon>Bacteria</taxon>
        <taxon>Pseudomonadati</taxon>
        <taxon>Pseudomonadota</taxon>
        <taxon>Alphaproteobacteria</taxon>
        <taxon>Rhodospirillales</taxon>
        <taxon>Rhodospirillaceae</taxon>
        <taxon>Ferrovibrio</taxon>
    </lineage>
</organism>
<keyword evidence="5" id="KW-1185">Reference proteome</keyword>
<comment type="caution">
    <text evidence="4">The sequence shown here is derived from an EMBL/GenBank/DDBJ whole genome shotgun (WGS) entry which is preliminary data.</text>
</comment>
<dbReference type="SUPFAM" id="SSF56925">
    <property type="entry name" value="OMPA-like"/>
    <property type="match status" value="1"/>
</dbReference>
<sequence>MPHFPKTATAFLLSTLAISAAAPAMAGDAQQPSGFYFAGKGGPSLVETGTVKSSTGAGLVDDNGRNMIGAFGMAGGYTWLHEGLPLRTELELMNRTEVTFDGAPLLTGSGTNYALSSTVQNVSLMLKGYWYFRSGNPEVWSPFISGGIGLSRNAVKGDLTTTGSGVVQHIDKTSYAPAWSIGTGASFYLGNHVVNDIELRYVDLGKADWGITGGAPDLSTKNVRGAELIFALRYNF</sequence>